<name>A0A1Z4V9F4_9CYAN</name>
<evidence type="ECO:0000313" key="3">
    <source>
        <dbReference type="Proteomes" id="UP000218702"/>
    </source>
</evidence>
<protein>
    <submittedName>
        <fullName evidence="2">Uncharacterized protein</fullName>
    </submittedName>
</protein>
<organism evidence="2 3">
    <name type="scientific">Dolichospermum compactum NIES-806</name>
    <dbReference type="NCBI Taxonomy" id="1973481"/>
    <lineage>
        <taxon>Bacteria</taxon>
        <taxon>Bacillati</taxon>
        <taxon>Cyanobacteriota</taxon>
        <taxon>Cyanophyceae</taxon>
        <taxon>Nostocales</taxon>
        <taxon>Aphanizomenonaceae</taxon>
        <taxon>Dolichospermum</taxon>
        <taxon>Dolichospermum compactum</taxon>
    </lineage>
</organism>
<dbReference type="KEGG" id="dcm:NIES806_44470"/>
<accession>A0A1Z4V9F4</accession>
<reference evidence="2 3" key="1">
    <citation type="submission" date="2017-06" db="EMBL/GenBank/DDBJ databases">
        <title>Genome sequencing of cyanobaciteial culture collection at National Institute for Environmental Studies (NIES).</title>
        <authorList>
            <person name="Hirose Y."/>
            <person name="Shimura Y."/>
            <person name="Fujisawa T."/>
            <person name="Nakamura Y."/>
            <person name="Kawachi M."/>
        </authorList>
    </citation>
    <scope>NUCLEOTIDE SEQUENCE [LARGE SCALE GENOMIC DNA]</scope>
    <source>
        <strain evidence="2 3">NIES-806</strain>
    </source>
</reference>
<proteinExistence type="predicted"/>
<evidence type="ECO:0000256" key="1">
    <source>
        <dbReference type="SAM" id="MobiDB-lite"/>
    </source>
</evidence>
<evidence type="ECO:0000313" key="2">
    <source>
        <dbReference type="EMBL" id="BAZ88211.1"/>
    </source>
</evidence>
<keyword evidence="3" id="KW-1185">Reference proteome</keyword>
<dbReference type="EMBL" id="AP018316">
    <property type="protein sequence ID" value="BAZ88211.1"/>
    <property type="molecule type" value="Genomic_DNA"/>
</dbReference>
<gene>
    <name evidence="2" type="ORF">NIES806_44470</name>
</gene>
<feature type="compositionally biased region" description="Basic and acidic residues" evidence="1">
    <location>
        <begin position="9"/>
        <end position="21"/>
    </location>
</feature>
<feature type="region of interest" description="Disordered" evidence="1">
    <location>
        <begin position="1"/>
        <end position="26"/>
    </location>
</feature>
<dbReference type="AlphaFoldDB" id="A0A1Z4V9F4"/>
<dbReference type="Proteomes" id="UP000218702">
    <property type="component" value="Chromosome"/>
</dbReference>
<sequence>MMEGVQEFRGQEERRKKEEGRRKKNLAPELVSPNYLKPLTLSLRFFQKNIYQHHY</sequence>